<proteinExistence type="predicted"/>
<dbReference type="InterPro" id="IPR038287">
    <property type="entry name" value="Cse2_sf"/>
</dbReference>
<name>A0A317DW94_9PROT</name>
<evidence type="ECO:0000313" key="2">
    <source>
        <dbReference type="Proteomes" id="UP000246077"/>
    </source>
</evidence>
<dbReference type="Gene3D" id="1.10.520.40">
    <property type="entry name" value="CRISPR-associated protein Cse2"/>
    <property type="match status" value="1"/>
</dbReference>
<keyword evidence="2" id="KW-1185">Reference proteome</keyword>
<evidence type="ECO:0000313" key="1">
    <source>
        <dbReference type="EMBL" id="PWR18801.1"/>
    </source>
</evidence>
<dbReference type="AlphaFoldDB" id="A0A317DW94"/>
<dbReference type="Proteomes" id="UP000246077">
    <property type="component" value="Unassembled WGS sequence"/>
</dbReference>
<gene>
    <name evidence="1" type="ORF">DKG75_17625</name>
</gene>
<dbReference type="EMBL" id="QGLF01000005">
    <property type="protein sequence ID" value="PWR18801.1"/>
    <property type="molecule type" value="Genomic_DNA"/>
</dbReference>
<sequence length="176" mass="18891">MTEEAKEELKPWQKLGSAIGTIESRLRHADPGELAALRRLAGGKPSLAYWRVMAECRVDEDLRTEGREALWPPILAALAQIAPLGEGGQPLGRVLAETGYAEARLLRLLRADATSVGDEIGTVARWLAAKGVRARGYELADFALSRLNADAGSLDRAASAIAKAYFTPIAKAEVKA</sequence>
<organism evidence="1 2">
    <name type="scientific">Zavarzinia compransoris</name>
    <dbReference type="NCBI Taxonomy" id="1264899"/>
    <lineage>
        <taxon>Bacteria</taxon>
        <taxon>Pseudomonadati</taxon>
        <taxon>Pseudomonadota</taxon>
        <taxon>Alphaproteobacteria</taxon>
        <taxon>Rhodospirillales</taxon>
        <taxon>Zavarziniaceae</taxon>
        <taxon>Zavarzinia</taxon>
    </lineage>
</organism>
<evidence type="ECO:0008006" key="3">
    <source>
        <dbReference type="Google" id="ProtNLM"/>
    </source>
</evidence>
<reference evidence="2" key="1">
    <citation type="submission" date="2018-05" db="EMBL/GenBank/DDBJ databases">
        <title>Zavarzinia sp. HR-AS.</title>
        <authorList>
            <person name="Lee Y."/>
            <person name="Jeon C.O."/>
        </authorList>
    </citation>
    <scope>NUCLEOTIDE SEQUENCE [LARGE SCALE GENOMIC DNA]</scope>
    <source>
        <strain evidence="2">DSM 1231</strain>
    </source>
</reference>
<dbReference type="RefSeq" id="WP_109922487.1">
    <property type="nucleotide sequence ID" value="NZ_QGLF01000005.1"/>
</dbReference>
<accession>A0A317DW94</accession>
<protein>
    <recommendedName>
        <fullName evidence="3">Type I-E CRISPR-associated protein Cse2/CasB</fullName>
    </recommendedName>
</protein>
<comment type="caution">
    <text evidence="1">The sequence shown here is derived from an EMBL/GenBank/DDBJ whole genome shotgun (WGS) entry which is preliminary data.</text>
</comment>